<feature type="transmembrane region" description="Helical" evidence="1">
    <location>
        <begin position="27"/>
        <end position="44"/>
    </location>
</feature>
<keyword evidence="1" id="KW-0472">Membrane</keyword>
<comment type="caution">
    <text evidence="2">The sequence shown here is derived from an EMBL/GenBank/DDBJ whole genome shotgun (WGS) entry which is preliminary data.</text>
</comment>
<protein>
    <recommendedName>
        <fullName evidence="4">Citrate transporter-like domain-containing protein</fullName>
    </recommendedName>
</protein>
<dbReference type="EMBL" id="PFRH01000122">
    <property type="protein sequence ID" value="PJC52268.1"/>
    <property type="molecule type" value="Genomic_DNA"/>
</dbReference>
<keyword evidence="1" id="KW-0812">Transmembrane</keyword>
<evidence type="ECO:0000313" key="2">
    <source>
        <dbReference type="EMBL" id="PJC52268.1"/>
    </source>
</evidence>
<dbReference type="Proteomes" id="UP000231456">
    <property type="component" value="Unassembled WGS sequence"/>
</dbReference>
<gene>
    <name evidence="2" type="ORF">CO030_03760</name>
</gene>
<organism evidence="2 3">
    <name type="scientific">Candidatus Magasanikbacteria bacterium CG_4_9_14_0_2_um_filter_42_11</name>
    <dbReference type="NCBI Taxonomy" id="1974643"/>
    <lineage>
        <taxon>Bacteria</taxon>
        <taxon>Candidatus Magasanikiibacteriota</taxon>
    </lineage>
</organism>
<keyword evidence="1" id="KW-1133">Transmembrane helix</keyword>
<feature type="non-terminal residue" evidence="2">
    <location>
        <position position="49"/>
    </location>
</feature>
<name>A0A2M8F978_9BACT</name>
<evidence type="ECO:0000313" key="3">
    <source>
        <dbReference type="Proteomes" id="UP000231456"/>
    </source>
</evidence>
<sequence length="49" mass="5266">MQTLTIIALAIFLLSYVVIISEKIHRTVVALSGAALMVLLGILTQDQAL</sequence>
<dbReference type="AlphaFoldDB" id="A0A2M8F978"/>
<evidence type="ECO:0008006" key="4">
    <source>
        <dbReference type="Google" id="ProtNLM"/>
    </source>
</evidence>
<accession>A0A2M8F978</accession>
<reference evidence="3" key="1">
    <citation type="submission" date="2017-09" db="EMBL/GenBank/DDBJ databases">
        <title>Depth-based differentiation of microbial function through sediment-hosted aquifers and enrichment of novel symbionts in the deep terrestrial subsurface.</title>
        <authorList>
            <person name="Probst A.J."/>
            <person name="Ladd B."/>
            <person name="Jarett J.K."/>
            <person name="Geller-Mcgrath D.E."/>
            <person name="Sieber C.M.K."/>
            <person name="Emerson J.B."/>
            <person name="Anantharaman K."/>
            <person name="Thomas B.C."/>
            <person name="Malmstrom R."/>
            <person name="Stieglmeier M."/>
            <person name="Klingl A."/>
            <person name="Woyke T."/>
            <person name="Ryan C.M."/>
            <person name="Banfield J.F."/>
        </authorList>
    </citation>
    <scope>NUCLEOTIDE SEQUENCE [LARGE SCALE GENOMIC DNA]</scope>
</reference>
<evidence type="ECO:0000256" key="1">
    <source>
        <dbReference type="SAM" id="Phobius"/>
    </source>
</evidence>
<proteinExistence type="predicted"/>